<protein>
    <submittedName>
        <fullName evidence="2">Uncharacterized protein</fullName>
    </submittedName>
</protein>
<sequence>MEKEQMVEERIIVLKWMLHAQKWYKFELTRKVYKKKFQGVQKTQGMTCLELVTLMGEYTRKSVNGAGAQTKEDVIELMGLKRLYELCPPDLRMWLVDKRAKDLHRAGLLADEFIDSRSGYEMESQGDRPTSVQKGVTRELPRRESWINPSQEAHPIPELTDRPQGTNRT</sequence>
<evidence type="ECO:0000313" key="2">
    <source>
        <dbReference type="EMBL" id="EMP32164.1"/>
    </source>
</evidence>
<evidence type="ECO:0000256" key="1">
    <source>
        <dbReference type="SAM" id="MobiDB-lite"/>
    </source>
</evidence>
<reference evidence="3" key="1">
    <citation type="journal article" date="2013" name="Nat. Genet.">
        <title>The draft genomes of soft-shell turtle and green sea turtle yield insights into the development and evolution of the turtle-specific body plan.</title>
        <authorList>
            <person name="Wang Z."/>
            <person name="Pascual-Anaya J."/>
            <person name="Zadissa A."/>
            <person name="Li W."/>
            <person name="Niimura Y."/>
            <person name="Huang Z."/>
            <person name="Li C."/>
            <person name="White S."/>
            <person name="Xiong Z."/>
            <person name="Fang D."/>
            <person name="Wang B."/>
            <person name="Ming Y."/>
            <person name="Chen Y."/>
            <person name="Zheng Y."/>
            <person name="Kuraku S."/>
            <person name="Pignatelli M."/>
            <person name="Herrero J."/>
            <person name="Beal K."/>
            <person name="Nozawa M."/>
            <person name="Li Q."/>
            <person name="Wang J."/>
            <person name="Zhang H."/>
            <person name="Yu L."/>
            <person name="Shigenobu S."/>
            <person name="Wang J."/>
            <person name="Liu J."/>
            <person name="Flicek P."/>
            <person name="Searle S."/>
            <person name="Wang J."/>
            <person name="Kuratani S."/>
            <person name="Yin Y."/>
            <person name="Aken B."/>
            <person name="Zhang G."/>
            <person name="Irie N."/>
        </authorList>
    </citation>
    <scope>NUCLEOTIDE SEQUENCE [LARGE SCALE GENOMIC DNA]</scope>
</reference>
<gene>
    <name evidence="2" type="ORF">UY3_10691</name>
</gene>
<dbReference type="PANTHER" id="PTHR46888:SF1">
    <property type="entry name" value="RIBONUCLEASE H"/>
    <property type="match status" value="1"/>
</dbReference>
<dbReference type="Proteomes" id="UP000031443">
    <property type="component" value="Unassembled WGS sequence"/>
</dbReference>
<name>M7B4X0_CHEMY</name>
<proteinExistence type="predicted"/>
<dbReference type="Gene3D" id="1.10.4020.10">
    <property type="entry name" value="DNA breaking-rejoining enzymes"/>
    <property type="match status" value="1"/>
</dbReference>
<feature type="region of interest" description="Disordered" evidence="1">
    <location>
        <begin position="120"/>
        <end position="169"/>
    </location>
</feature>
<evidence type="ECO:0000313" key="3">
    <source>
        <dbReference type="Proteomes" id="UP000031443"/>
    </source>
</evidence>
<keyword evidence="3" id="KW-1185">Reference proteome</keyword>
<dbReference type="InterPro" id="IPR038269">
    <property type="entry name" value="SCAN_sf"/>
</dbReference>
<dbReference type="AlphaFoldDB" id="M7B4X0"/>
<accession>M7B4X0</accession>
<dbReference type="PANTHER" id="PTHR46888">
    <property type="entry name" value="ZINC KNUCKLE DOMAINCONTAINING PROTEIN-RELATED"/>
    <property type="match status" value="1"/>
</dbReference>
<feature type="compositionally biased region" description="Basic and acidic residues" evidence="1">
    <location>
        <begin position="136"/>
        <end position="145"/>
    </location>
</feature>
<dbReference type="SUPFAM" id="SSF47353">
    <property type="entry name" value="Retrovirus capsid dimerization domain-like"/>
    <property type="match status" value="1"/>
</dbReference>
<organism evidence="2 3">
    <name type="scientific">Chelonia mydas</name>
    <name type="common">Green sea-turtle</name>
    <name type="synonym">Chelonia agassizi</name>
    <dbReference type="NCBI Taxonomy" id="8469"/>
    <lineage>
        <taxon>Eukaryota</taxon>
        <taxon>Metazoa</taxon>
        <taxon>Chordata</taxon>
        <taxon>Craniata</taxon>
        <taxon>Vertebrata</taxon>
        <taxon>Euteleostomi</taxon>
        <taxon>Archelosauria</taxon>
        <taxon>Testudinata</taxon>
        <taxon>Testudines</taxon>
        <taxon>Cryptodira</taxon>
        <taxon>Durocryptodira</taxon>
        <taxon>Americhelydia</taxon>
        <taxon>Chelonioidea</taxon>
        <taxon>Cheloniidae</taxon>
        <taxon>Chelonia</taxon>
    </lineage>
</organism>
<dbReference type="EMBL" id="KB542018">
    <property type="protein sequence ID" value="EMP32164.1"/>
    <property type="molecule type" value="Genomic_DNA"/>
</dbReference>